<dbReference type="Proteomes" id="UP000681594">
    <property type="component" value="Unassembled WGS sequence"/>
</dbReference>
<dbReference type="PANTHER" id="PTHR43163:SF3">
    <property type="entry name" value="PEPTIDE ABC TRANSPORTER PERMEASE PROTEIN"/>
    <property type="match status" value="1"/>
</dbReference>
<dbReference type="Pfam" id="PF19300">
    <property type="entry name" value="BPD_transp_1_N"/>
    <property type="match status" value="1"/>
</dbReference>
<evidence type="ECO:0000256" key="7">
    <source>
        <dbReference type="RuleBase" id="RU363032"/>
    </source>
</evidence>
<feature type="transmembrane region" description="Helical" evidence="7">
    <location>
        <begin position="282"/>
        <end position="301"/>
    </location>
</feature>
<evidence type="ECO:0000256" key="3">
    <source>
        <dbReference type="ARBA" id="ARBA00022475"/>
    </source>
</evidence>
<dbReference type="InterPro" id="IPR035906">
    <property type="entry name" value="MetI-like_sf"/>
</dbReference>
<dbReference type="PROSITE" id="PS50928">
    <property type="entry name" value="ABC_TM1"/>
    <property type="match status" value="1"/>
</dbReference>
<dbReference type="Pfam" id="PF00528">
    <property type="entry name" value="BPD_transp_1"/>
    <property type="match status" value="1"/>
</dbReference>
<sequence length="315" mass="33576">MSATYALKRLGMALPTLLLVALAVFALLRLVPGDPAQLMLGDAADAAQLEALRESMGLNHSLPVQFIRWLGAALQGDLGRSLANEQAVLPLIIERFQVTASIVLVAVALAAAIAVPLGTIAAWKQNSSLDLAVVSGATLLLSIPSFWLGLLLLLLFGLKLGWVPVVGYVGFGEDPWAALLYIALPVVTLTLIETGVLTRMARSAAIDVLRLEYVAHARSKGLRESTVLRRHVLPNAFGPTLTLLGIVLGNLLGGIAVIETVFTIPGLGRLMVDGIYARDYPVVQGTMLFVAAIYVLVNLLVDLLYPFFDPRVAAE</sequence>
<organism evidence="9 10">
    <name type="scientific">Pararoseomonas baculiformis</name>
    <dbReference type="NCBI Taxonomy" id="2820812"/>
    <lineage>
        <taxon>Bacteria</taxon>
        <taxon>Pseudomonadati</taxon>
        <taxon>Pseudomonadota</taxon>
        <taxon>Alphaproteobacteria</taxon>
        <taxon>Acetobacterales</taxon>
        <taxon>Acetobacteraceae</taxon>
        <taxon>Pararoseomonas</taxon>
    </lineage>
</organism>
<dbReference type="RefSeq" id="WP_209380192.1">
    <property type="nucleotide sequence ID" value="NZ_JAGIZB010000012.1"/>
</dbReference>
<evidence type="ECO:0000313" key="10">
    <source>
        <dbReference type="Proteomes" id="UP000681594"/>
    </source>
</evidence>
<feature type="transmembrane region" description="Helical" evidence="7">
    <location>
        <begin position="176"/>
        <end position="197"/>
    </location>
</feature>
<comment type="similarity">
    <text evidence="7">Belongs to the binding-protein-dependent transport system permease family.</text>
</comment>
<evidence type="ECO:0000256" key="5">
    <source>
        <dbReference type="ARBA" id="ARBA00022989"/>
    </source>
</evidence>
<evidence type="ECO:0000256" key="1">
    <source>
        <dbReference type="ARBA" id="ARBA00004651"/>
    </source>
</evidence>
<comment type="caution">
    <text evidence="9">The sequence shown here is derived from an EMBL/GenBank/DDBJ whole genome shotgun (WGS) entry which is preliminary data.</text>
</comment>
<dbReference type="InterPro" id="IPR045621">
    <property type="entry name" value="BPD_transp_1_N"/>
</dbReference>
<feature type="transmembrane region" description="Helical" evidence="7">
    <location>
        <begin position="131"/>
        <end position="156"/>
    </location>
</feature>
<keyword evidence="2 7" id="KW-0813">Transport</keyword>
<evidence type="ECO:0000256" key="4">
    <source>
        <dbReference type="ARBA" id="ARBA00022692"/>
    </source>
</evidence>
<evidence type="ECO:0000259" key="8">
    <source>
        <dbReference type="PROSITE" id="PS50928"/>
    </source>
</evidence>
<dbReference type="PANTHER" id="PTHR43163">
    <property type="entry name" value="DIPEPTIDE TRANSPORT SYSTEM PERMEASE PROTEIN DPPB-RELATED"/>
    <property type="match status" value="1"/>
</dbReference>
<reference evidence="9 10" key="1">
    <citation type="submission" date="2021-03" db="EMBL/GenBank/DDBJ databases">
        <authorList>
            <person name="So Y."/>
        </authorList>
    </citation>
    <scope>NUCLEOTIDE SEQUENCE [LARGE SCALE GENOMIC DNA]</scope>
    <source>
        <strain evidence="9 10">SSH11</strain>
    </source>
</reference>
<keyword evidence="4 7" id="KW-0812">Transmembrane</keyword>
<accession>A0ABS4AFX5</accession>
<evidence type="ECO:0000256" key="2">
    <source>
        <dbReference type="ARBA" id="ARBA00022448"/>
    </source>
</evidence>
<dbReference type="SUPFAM" id="SSF161098">
    <property type="entry name" value="MetI-like"/>
    <property type="match status" value="1"/>
</dbReference>
<dbReference type="InterPro" id="IPR000515">
    <property type="entry name" value="MetI-like"/>
</dbReference>
<feature type="domain" description="ABC transmembrane type-1" evidence="8">
    <location>
        <begin position="96"/>
        <end position="305"/>
    </location>
</feature>
<evidence type="ECO:0000256" key="6">
    <source>
        <dbReference type="ARBA" id="ARBA00023136"/>
    </source>
</evidence>
<dbReference type="Gene3D" id="1.10.3720.10">
    <property type="entry name" value="MetI-like"/>
    <property type="match status" value="1"/>
</dbReference>
<comment type="subcellular location">
    <subcellularLocation>
        <location evidence="1 7">Cell membrane</location>
        <topology evidence="1 7">Multi-pass membrane protein</topology>
    </subcellularLocation>
</comment>
<feature type="transmembrane region" description="Helical" evidence="7">
    <location>
        <begin position="240"/>
        <end position="262"/>
    </location>
</feature>
<keyword evidence="6 7" id="KW-0472">Membrane</keyword>
<dbReference type="EMBL" id="JAGIZB010000012">
    <property type="protein sequence ID" value="MBP0445933.1"/>
    <property type="molecule type" value="Genomic_DNA"/>
</dbReference>
<keyword evidence="10" id="KW-1185">Reference proteome</keyword>
<keyword evidence="5 7" id="KW-1133">Transmembrane helix</keyword>
<name>A0ABS4AFX5_9PROT</name>
<keyword evidence="3" id="KW-1003">Cell membrane</keyword>
<proteinExistence type="inferred from homology"/>
<dbReference type="CDD" id="cd06261">
    <property type="entry name" value="TM_PBP2"/>
    <property type="match status" value="1"/>
</dbReference>
<protein>
    <submittedName>
        <fullName evidence="9">ABC transporter permease</fullName>
    </submittedName>
</protein>
<gene>
    <name evidence="9" type="ORF">J8J14_14240</name>
</gene>
<evidence type="ECO:0000313" key="9">
    <source>
        <dbReference type="EMBL" id="MBP0445933.1"/>
    </source>
</evidence>
<feature type="transmembrane region" description="Helical" evidence="7">
    <location>
        <begin position="98"/>
        <end position="119"/>
    </location>
</feature>